<feature type="coiled-coil region" evidence="6">
    <location>
        <begin position="12"/>
        <end position="39"/>
    </location>
</feature>
<dbReference type="PROSITE" id="PS51221">
    <property type="entry name" value="TTL"/>
    <property type="match status" value="1"/>
</dbReference>
<dbReference type="SUPFAM" id="SSF56059">
    <property type="entry name" value="Glutathione synthetase ATP-binding domain-like"/>
    <property type="match status" value="1"/>
</dbReference>
<dbReference type="PANTHER" id="PTHR45870">
    <property type="entry name" value="TUBULIN MONOGLYCYLASE TTLL3"/>
    <property type="match status" value="1"/>
</dbReference>
<comment type="subcellular location">
    <subcellularLocation>
        <location evidence="1">Cytoplasm</location>
    </subcellularLocation>
</comment>
<dbReference type="GO" id="GO:0005737">
    <property type="term" value="C:cytoplasm"/>
    <property type="evidence" value="ECO:0007669"/>
    <property type="project" value="UniProtKB-SubCell"/>
</dbReference>
<evidence type="ECO:0000256" key="6">
    <source>
        <dbReference type="SAM" id="Coils"/>
    </source>
</evidence>
<feature type="region of interest" description="Disordered" evidence="7">
    <location>
        <begin position="46"/>
        <end position="142"/>
    </location>
</feature>
<keyword evidence="4" id="KW-0547">Nucleotide-binding</keyword>
<dbReference type="GO" id="GO:0070736">
    <property type="term" value="F:protein-glycine ligase activity, initiating"/>
    <property type="evidence" value="ECO:0007669"/>
    <property type="project" value="TreeGrafter"/>
</dbReference>
<accession>A0A830HJ31</accession>
<name>A0A830HJ31_9CHLO</name>
<sequence>MDTQDTHVSPIRAAFASQLARLERQLNREKEAYVRASSVAVRCKSKSAGMHSLDERGRGALKTTTSLGLQTPLAERSGNKCNRRPKTASPAGRLPSTAQPHHQQKQKIRHKSSSARGHRGSDATAVPAKPKAEEQQQVVKQSRHTYNDTLKFVRAAYGMPSSTAGQLAPTMSKDAALVSQQQRVRAEADIARLRARVEAAAREAMDRELCAEQERRDLTTRMGWDNVRARVFDMPERALVEPDGGLALVDYKPLHPPTVPPEMAHAAAVAIRAAQDTLLATLADRQKQAYEAVCAEDAHKEAMAAAAREAAMKIVASTLDKVQQAGGVEALRERSMEERHKEQAAHADYIRRRMKTGAAEAASLRRALDLLRRRVGNYNARVFACPDAGYGEFLRRCMKEQGWVEASAGNVQRPPESCARASVGDLSAAAAAQLDADGTWQVVITRKMPARGCVPGQVLPQLPQLRAISTKGGLATVMRKQLVMAERSLDATEVTHDEPQKTTFDARTGAIMQCTCPRTYDLSCARQLDVFRRDYQLSTAYAILACCEISGEPCVPATDSTGWASGMPDRCAMLLALRYIFTEGLKTGAEITLGSVRDLLREARIEECELTKPLGVEEYASLREYLAKMRDAGLQKEKPGLAAYFQAEDSILVRGESPPEVITTLYVVEDTVKVSLIIPASQMPLHAETTHDDEDAVLQCLCVRVARSLSANNWQASMNGPSNIWVCKPIAAARGEGIHVCDTFDSIMRLSGAKNASLIVQKYLERPAVHSTSAGLCKIDLRVWVACLTGRISSAGTKVEAAAYVYDAILVRVASCAHTLRPNSMHRARAGNASREVNGGGGGGGGGGNPHLCNRALSSGGAEALDLYTWLEARAAGLESGRNSHASITTASRTRILDEQRSFITSQIRSQVSGALRIGAPSLFGRDDAMRSTVNSGLELLGFDFLIDADDRCYLLEVNEGPDLRVHSRDTPGDAAKASMMSDLVGLYELAAASAEIDAYDVAASNEGGDLRQPAQFPDCVRSWRRVV</sequence>
<evidence type="ECO:0000256" key="2">
    <source>
        <dbReference type="ARBA" id="ARBA00022490"/>
    </source>
</evidence>
<dbReference type="GO" id="GO:0005524">
    <property type="term" value="F:ATP binding"/>
    <property type="evidence" value="ECO:0007669"/>
    <property type="project" value="UniProtKB-KW"/>
</dbReference>
<keyword evidence="6" id="KW-0175">Coiled coil</keyword>
<evidence type="ECO:0000256" key="1">
    <source>
        <dbReference type="ARBA" id="ARBA00004496"/>
    </source>
</evidence>
<evidence type="ECO:0000256" key="4">
    <source>
        <dbReference type="ARBA" id="ARBA00022741"/>
    </source>
</evidence>
<protein>
    <submittedName>
        <fullName evidence="8">Uncharacterized protein</fullName>
    </submittedName>
</protein>
<dbReference type="GO" id="GO:0015630">
    <property type="term" value="C:microtubule cytoskeleton"/>
    <property type="evidence" value="ECO:0007669"/>
    <property type="project" value="TreeGrafter"/>
</dbReference>
<dbReference type="EMBL" id="BNJQ01000010">
    <property type="protein sequence ID" value="GHP05581.1"/>
    <property type="molecule type" value="Genomic_DNA"/>
</dbReference>
<keyword evidence="9" id="KW-1185">Reference proteome</keyword>
<dbReference type="Proteomes" id="UP000660262">
    <property type="component" value="Unassembled WGS sequence"/>
</dbReference>
<dbReference type="Pfam" id="PF03133">
    <property type="entry name" value="TTL"/>
    <property type="match status" value="2"/>
</dbReference>
<evidence type="ECO:0000256" key="5">
    <source>
        <dbReference type="ARBA" id="ARBA00022840"/>
    </source>
</evidence>
<evidence type="ECO:0000256" key="7">
    <source>
        <dbReference type="SAM" id="MobiDB-lite"/>
    </source>
</evidence>
<reference evidence="8" key="1">
    <citation type="submission" date="2020-10" db="EMBL/GenBank/DDBJ databases">
        <title>Unveiling of a novel bifunctional photoreceptor, Dualchrome1, isolated from a cosmopolitan green alga.</title>
        <authorList>
            <person name="Suzuki S."/>
            <person name="Kawachi M."/>
        </authorList>
    </citation>
    <scope>NUCLEOTIDE SEQUENCE</scope>
    <source>
        <strain evidence="8">NIES 2893</strain>
    </source>
</reference>
<evidence type="ECO:0000313" key="9">
    <source>
        <dbReference type="Proteomes" id="UP000660262"/>
    </source>
</evidence>
<keyword evidence="2" id="KW-0963">Cytoplasm</keyword>
<comment type="caution">
    <text evidence="8">The sequence shown here is derived from an EMBL/GenBank/DDBJ whole genome shotgun (WGS) entry which is preliminary data.</text>
</comment>
<keyword evidence="5" id="KW-0067">ATP-binding</keyword>
<gene>
    <name evidence="8" type="ORF">PPROV_000433100</name>
</gene>
<evidence type="ECO:0000313" key="8">
    <source>
        <dbReference type="EMBL" id="GHP05581.1"/>
    </source>
</evidence>
<dbReference type="AlphaFoldDB" id="A0A830HJ31"/>
<dbReference type="Gene3D" id="3.30.470.20">
    <property type="entry name" value="ATP-grasp fold, B domain"/>
    <property type="match status" value="1"/>
</dbReference>
<organism evidence="8 9">
    <name type="scientific">Pycnococcus provasolii</name>
    <dbReference type="NCBI Taxonomy" id="41880"/>
    <lineage>
        <taxon>Eukaryota</taxon>
        <taxon>Viridiplantae</taxon>
        <taxon>Chlorophyta</taxon>
        <taxon>Pseudoscourfieldiophyceae</taxon>
        <taxon>Pseudoscourfieldiales</taxon>
        <taxon>Pycnococcaceae</taxon>
        <taxon>Pycnococcus</taxon>
    </lineage>
</organism>
<proteinExistence type="predicted"/>
<dbReference type="PANTHER" id="PTHR45870:SF2">
    <property type="entry name" value="TUBULIN MONOGLYCYLASE TTLL3"/>
    <property type="match status" value="1"/>
</dbReference>
<keyword evidence="3" id="KW-0436">Ligase</keyword>
<feature type="compositionally biased region" description="Basic residues" evidence="7">
    <location>
        <begin position="102"/>
        <end position="118"/>
    </location>
</feature>
<dbReference type="InterPro" id="IPR004344">
    <property type="entry name" value="TTL/TTLL_fam"/>
</dbReference>
<dbReference type="InterPro" id="IPR051437">
    <property type="entry name" value="TTLL_monoglycylase"/>
</dbReference>
<dbReference type="OrthoDB" id="277439at2759"/>
<evidence type="ECO:0000256" key="3">
    <source>
        <dbReference type="ARBA" id="ARBA00022598"/>
    </source>
</evidence>